<organism evidence="11 12">
    <name type="scientific">Cyphomyrmex costatus</name>
    <dbReference type="NCBI Taxonomy" id="456900"/>
    <lineage>
        <taxon>Eukaryota</taxon>
        <taxon>Metazoa</taxon>
        <taxon>Ecdysozoa</taxon>
        <taxon>Arthropoda</taxon>
        <taxon>Hexapoda</taxon>
        <taxon>Insecta</taxon>
        <taxon>Pterygota</taxon>
        <taxon>Neoptera</taxon>
        <taxon>Endopterygota</taxon>
        <taxon>Hymenoptera</taxon>
        <taxon>Apocrita</taxon>
        <taxon>Aculeata</taxon>
        <taxon>Formicoidea</taxon>
        <taxon>Formicidae</taxon>
        <taxon>Myrmicinae</taxon>
        <taxon>Cyphomyrmex</taxon>
    </lineage>
</organism>
<evidence type="ECO:0000256" key="4">
    <source>
        <dbReference type="ARBA" id="ARBA00022729"/>
    </source>
</evidence>
<keyword evidence="12" id="KW-1185">Reference proteome</keyword>
<evidence type="ECO:0000256" key="5">
    <source>
        <dbReference type="ARBA" id="ARBA00022989"/>
    </source>
</evidence>
<keyword evidence="6" id="KW-0333">Golgi apparatus</keyword>
<dbReference type="GO" id="GO:0000139">
    <property type="term" value="C:Golgi membrane"/>
    <property type="evidence" value="ECO:0007669"/>
    <property type="project" value="UniProtKB-SubCell"/>
</dbReference>
<proteinExistence type="inferred from homology"/>
<evidence type="ECO:0000256" key="3">
    <source>
        <dbReference type="ARBA" id="ARBA00022692"/>
    </source>
</evidence>
<comment type="subcellular location">
    <subcellularLocation>
        <location evidence="1">Golgi apparatus membrane</location>
        <topology evidence="1">Single-pass type I membrane protein</topology>
    </subcellularLocation>
</comment>
<evidence type="ECO:0000256" key="2">
    <source>
        <dbReference type="ARBA" id="ARBA00009643"/>
    </source>
</evidence>
<dbReference type="EMBL" id="KQ978457">
    <property type="protein sequence ID" value="KYM93825.1"/>
    <property type="molecule type" value="Genomic_DNA"/>
</dbReference>
<keyword evidence="5 9" id="KW-1133">Transmembrane helix</keyword>
<keyword evidence="8" id="KW-0325">Glycoprotein</keyword>
<keyword evidence="4 10" id="KW-0732">Signal</keyword>
<reference evidence="11 12" key="1">
    <citation type="submission" date="2016-03" db="EMBL/GenBank/DDBJ databases">
        <title>Cyphomyrmex costatus WGS genome.</title>
        <authorList>
            <person name="Nygaard S."/>
            <person name="Hu H."/>
            <person name="Boomsma J."/>
            <person name="Zhang G."/>
        </authorList>
    </citation>
    <scope>NUCLEOTIDE SEQUENCE [LARGE SCALE GENOMIC DNA]</scope>
    <source>
        <strain evidence="11">MS0001</strain>
        <tissue evidence="11">Whole body</tissue>
    </source>
</reference>
<evidence type="ECO:0000256" key="1">
    <source>
        <dbReference type="ARBA" id="ARBA00004614"/>
    </source>
</evidence>
<dbReference type="InterPro" id="IPR022065">
    <property type="entry name" value="Uncharacterised_TMEM59"/>
</dbReference>
<feature type="signal peptide" evidence="10">
    <location>
        <begin position="1"/>
        <end position="26"/>
    </location>
</feature>
<evidence type="ECO:0000256" key="7">
    <source>
        <dbReference type="ARBA" id="ARBA00023136"/>
    </source>
</evidence>
<accession>A0A195BZQ9</accession>
<evidence type="ECO:0000313" key="12">
    <source>
        <dbReference type="Proteomes" id="UP000078542"/>
    </source>
</evidence>
<gene>
    <name evidence="11" type="ORF">ALC62_15526</name>
</gene>
<evidence type="ECO:0000256" key="6">
    <source>
        <dbReference type="ARBA" id="ARBA00023034"/>
    </source>
</evidence>
<name>A0A195BZQ9_9HYME</name>
<evidence type="ECO:0000256" key="9">
    <source>
        <dbReference type="SAM" id="Phobius"/>
    </source>
</evidence>
<dbReference type="AlphaFoldDB" id="A0A195BZQ9"/>
<evidence type="ECO:0000256" key="10">
    <source>
        <dbReference type="SAM" id="SignalP"/>
    </source>
</evidence>
<protein>
    <submittedName>
        <fullName evidence="11">Uncharacterized protein</fullName>
    </submittedName>
</protein>
<sequence>MKGTMEIFTSLVLLIVELTLEDVVNTHNRDTVVTSSDILNFKDPCNLCENTVTGFPNVCSYIKSCCQRGCRFFNLINSRYKWEEDRLNGTIRNACEASCSEAYINPNDQCVCNIGCNFMAKQRVSDLLPLFTIATCMENNIDILPTPPDIPENDILTDPGLRKELLPRWWDVDGFKLPQTHIKTIPIDARTVDYTQASDCSEETKQLSSTYKSETFQQAKNILSHIGHLYLKYIAALAGPFIAIVGPAISLYYIKKKHRSYKKKFYSNINFSKNIMVFMPNELVMYTILPPEHHKELSSRSI</sequence>
<dbReference type="Pfam" id="PF12280">
    <property type="entry name" value="BSMAP"/>
    <property type="match status" value="1"/>
</dbReference>
<dbReference type="STRING" id="456900.A0A195BZQ9"/>
<keyword evidence="3 9" id="KW-0812">Transmembrane</keyword>
<evidence type="ECO:0000313" key="11">
    <source>
        <dbReference type="EMBL" id="KYM93825.1"/>
    </source>
</evidence>
<keyword evidence="7 9" id="KW-0472">Membrane</keyword>
<dbReference type="Proteomes" id="UP000078542">
    <property type="component" value="Unassembled WGS sequence"/>
</dbReference>
<feature type="chain" id="PRO_5008269784" evidence="10">
    <location>
        <begin position="27"/>
        <end position="302"/>
    </location>
</feature>
<feature type="transmembrane region" description="Helical" evidence="9">
    <location>
        <begin position="230"/>
        <end position="254"/>
    </location>
</feature>
<evidence type="ECO:0000256" key="8">
    <source>
        <dbReference type="ARBA" id="ARBA00023180"/>
    </source>
</evidence>
<comment type="similarity">
    <text evidence="2">Belongs to the TMEM59 family.</text>
</comment>